<evidence type="ECO:0000313" key="2">
    <source>
        <dbReference type="EMBL" id="SUX11088.1"/>
    </source>
</evidence>
<dbReference type="SUPFAM" id="SSF55008">
    <property type="entry name" value="HMA, heavy metal-associated domain"/>
    <property type="match status" value="1"/>
</dbReference>
<accession>A0A381DKA1</accession>
<gene>
    <name evidence="2" type="primary">cadA_2</name>
    <name evidence="2" type="ORF">NCTC12475_01303</name>
</gene>
<dbReference type="EC" id="3.6.3.3" evidence="2"/>
<protein>
    <submittedName>
        <fullName evidence="2">Cadmium, zinc and cobalt-transporting ATPase</fullName>
        <ecNumber evidence="2">3.6.3.3</ecNumber>
    </submittedName>
</protein>
<sequence>MCKKFTLKNLECANCASKMEEQISKINGVQSVSINFITTKMKLNYDENMEDEILNRCQSIISKIEPNTIMEIL</sequence>
<dbReference type="GeneID" id="93089957"/>
<reference evidence="2 3" key="1">
    <citation type="submission" date="2018-06" db="EMBL/GenBank/DDBJ databases">
        <authorList>
            <consortium name="Pathogen Informatics"/>
            <person name="Doyle S."/>
        </authorList>
    </citation>
    <scope>NUCLEOTIDE SEQUENCE [LARGE SCALE GENOMIC DNA]</scope>
    <source>
        <strain evidence="2 3">NCTC12475</strain>
    </source>
</reference>
<dbReference type="EMBL" id="UFVD01000001">
    <property type="protein sequence ID" value="SUX11088.1"/>
    <property type="molecule type" value="Genomic_DNA"/>
</dbReference>
<dbReference type="RefSeq" id="WP_089181863.1">
    <property type="nucleotide sequence ID" value="NZ_CP043427.1"/>
</dbReference>
<dbReference type="Gene3D" id="3.30.70.100">
    <property type="match status" value="1"/>
</dbReference>
<dbReference type="AlphaFoldDB" id="A0A381DKA1"/>
<evidence type="ECO:0000313" key="3">
    <source>
        <dbReference type="Proteomes" id="UP000254920"/>
    </source>
</evidence>
<dbReference type="InterPro" id="IPR006121">
    <property type="entry name" value="HMA_dom"/>
</dbReference>
<feature type="domain" description="HMA" evidence="1">
    <location>
        <begin position="1"/>
        <end position="65"/>
    </location>
</feature>
<dbReference type="PROSITE" id="PS50846">
    <property type="entry name" value="HMA_2"/>
    <property type="match status" value="1"/>
</dbReference>
<dbReference type="GO" id="GO:0016787">
    <property type="term" value="F:hydrolase activity"/>
    <property type="evidence" value="ECO:0007669"/>
    <property type="project" value="UniProtKB-KW"/>
</dbReference>
<proteinExistence type="predicted"/>
<dbReference type="CDD" id="cd00371">
    <property type="entry name" value="HMA"/>
    <property type="match status" value="1"/>
</dbReference>
<name>A0A381DKA1_9BACT</name>
<dbReference type="Proteomes" id="UP000254920">
    <property type="component" value="Unassembled WGS sequence"/>
</dbReference>
<dbReference type="STRING" id="32024.GCA_000788295_01668"/>
<dbReference type="OrthoDB" id="7068874at2"/>
<evidence type="ECO:0000259" key="1">
    <source>
        <dbReference type="PROSITE" id="PS50846"/>
    </source>
</evidence>
<keyword evidence="3" id="KW-1185">Reference proteome</keyword>
<dbReference type="Pfam" id="PF00403">
    <property type="entry name" value="HMA"/>
    <property type="match status" value="1"/>
</dbReference>
<dbReference type="GO" id="GO:0046872">
    <property type="term" value="F:metal ion binding"/>
    <property type="evidence" value="ECO:0007669"/>
    <property type="project" value="InterPro"/>
</dbReference>
<organism evidence="2 3">
    <name type="scientific">Campylobacter sputorum subsp. sputorum</name>
    <dbReference type="NCBI Taxonomy" id="32024"/>
    <lineage>
        <taxon>Bacteria</taxon>
        <taxon>Pseudomonadati</taxon>
        <taxon>Campylobacterota</taxon>
        <taxon>Epsilonproteobacteria</taxon>
        <taxon>Campylobacterales</taxon>
        <taxon>Campylobacteraceae</taxon>
        <taxon>Campylobacter</taxon>
    </lineage>
</organism>
<dbReference type="InterPro" id="IPR036163">
    <property type="entry name" value="HMA_dom_sf"/>
</dbReference>
<keyword evidence="2" id="KW-0378">Hydrolase</keyword>